<protein>
    <submittedName>
        <fullName evidence="2">Putative esterase</fullName>
    </submittedName>
</protein>
<feature type="domain" description="Phospholipase/carboxylesterase/thioesterase" evidence="1">
    <location>
        <begin position="20"/>
        <end position="203"/>
    </location>
</feature>
<dbReference type="Proteomes" id="UP000011910">
    <property type="component" value="Unassembled WGS sequence"/>
</dbReference>
<dbReference type="SUPFAM" id="SSF53474">
    <property type="entry name" value="alpha/beta-Hydrolases"/>
    <property type="match status" value="1"/>
</dbReference>
<evidence type="ECO:0000259" key="1">
    <source>
        <dbReference type="Pfam" id="PF02230"/>
    </source>
</evidence>
<reference evidence="2 3" key="1">
    <citation type="journal article" date="2013" name="Genome Announc.">
        <title>Draft Genome Sequence of Cesiribacter andamanensis Strain AMV16T, Isolated from a Soil Sample from a Mud Volcano in the Andaman Islands, India.</title>
        <authorList>
            <person name="Shivaji S."/>
            <person name="Ara S."/>
            <person name="Begum Z."/>
            <person name="Srinivas T.N."/>
            <person name="Singh A."/>
            <person name="Kumar Pinnaka A."/>
        </authorList>
    </citation>
    <scope>NUCLEOTIDE SEQUENCE [LARGE SCALE GENOMIC DNA]</scope>
    <source>
        <strain evidence="2 3">AMV16</strain>
    </source>
</reference>
<dbReference type="OrthoDB" id="595091at2"/>
<keyword evidence="3" id="KW-1185">Reference proteome</keyword>
<sequence>MQHTLTFSFQARYFSLGTPGQPAWLVCHGYGQLASYFIRHFQPLADAGYHIVAPEGLSRFYLQQSSGRVGASWMTREDRLSDIQNYLQYLDAVAAHSQLHLAPEITLLGFSQGVATISRWAMHTPLAFRKLVLWAGVFPPDLPMELSGASLKGVQLHQVWGLQDPYLDKEKLAEQTRYLQQLTGDTLQNHQFEGAHSLHTPTLLKVASL</sequence>
<evidence type="ECO:0000313" key="2">
    <source>
        <dbReference type="EMBL" id="EMR03600.1"/>
    </source>
</evidence>
<dbReference type="Pfam" id="PF02230">
    <property type="entry name" value="Abhydrolase_2"/>
    <property type="match status" value="1"/>
</dbReference>
<organism evidence="2 3">
    <name type="scientific">Cesiribacter andamanensis AMV16</name>
    <dbReference type="NCBI Taxonomy" id="1279009"/>
    <lineage>
        <taxon>Bacteria</taxon>
        <taxon>Pseudomonadati</taxon>
        <taxon>Bacteroidota</taxon>
        <taxon>Cytophagia</taxon>
        <taxon>Cytophagales</taxon>
        <taxon>Cesiribacteraceae</taxon>
        <taxon>Cesiribacter</taxon>
    </lineage>
</organism>
<dbReference type="InterPro" id="IPR029058">
    <property type="entry name" value="AB_hydrolase_fold"/>
</dbReference>
<dbReference type="EMBL" id="AODQ01000022">
    <property type="protein sequence ID" value="EMR03600.1"/>
    <property type="molecule type" value="Genomic_DNA"/>
</dbReference>
<dbReference type="Gene3D" id="3.40.50.1820">
    <property type="entry name" value="alpha/beta hydrolase"/>
    <property type="match status" value="1"/>
</dbReference>
<dbReference type="eggNOG" id="COG0400">
    <property type="taxonomic scope" value="Bacteria"/>
</dbReference>
<gene>
    <name evidence="2" type="ORF">ADICEAN_01281</name>
</gene>
<comment type="caution">
    <text evidence="2">The sequence shown here is derived from an EMBL/GenBank/DDBJ whole genome shotgun (WGS) entry which is preliminary data.</text>
</comment>
<dbReference type="InterPro" id="IPR003140">
    <property type="entry name" value="PLipase/COase/thioEstase"/>
</dbReference>
<evidence type="ECO:0000313" key="3">
    <source>
        <dbReference type="Proteomes" id="UP000011910"/>
    </source>
</evidence>
<dbReference type="AlphaFoldDB" id="M7NPF0"/>
<accession>M7NPF0</accession>
<dbReference type="GO" id="GO:0016787">
    <property type="term" value="F:hydrolase activity"/>
    <property type="evidence" value="ECO:0007669"/>
    <property type="project" value="InterPro"/>
</dbReference>
<dbReference type="PATRIC" id="fig|1279009.4.peg.1293"/>
<proteinExistence type="predicted"/>
<dbReference type="RefSeq" id="WP_009194681.1">
    <property type="nucleotide sequence ID" value="NZ_AODQ01000022.1"/>
</dbReference>
<name>M7NPF0_9BACT</name>
<dbReference type="STRING" id="1279009.ADICEAN_01281"/>